<feature type="domain" description="Secretion system C-terminal sorting" evidence="8">
    <location>
        <begin position="466"/>
        <end position="536"/>
    </location>
</feature>
<dbReference type="EMBL" id="JACHLD010000005">
    <property type="protein sequence ID" value="MBB4803158.1"/>
    <property type="molecule type" value="Genomic_DNA"/>
</dbReference>
<feature type="domain" description="Peptidase S8/S53" evidence="7">
    <location>
        <begin position="169"/>
        <end position="445"/>
    </location>
</feature>
<dbReference type="GO" id="GO:0006508">
    <property type="term" value="P:proteolysis"/>
    <property type="evidence" value="ECO:0007669"/>
    <property type="project" value="UniProtKB-KW"/>
</dbReference>
<reference evidence="9 10" key="1">
    <citation type="submission" date="2020-08" db="EMBL/GenBank/DDBJ databases">
        <title>Functional genomics of gut bacteria from endangered species of beetles.</title>
        <authorList>
            <person name="Carlos-Shanley C."/>
        </authorList>
    </citation>
    <scope>NUCLEOTIDE SEQUENCE [LARGE SCALE GENOMIC DNA]</scope>
    <source>
        <strain evidence="9 10">S00142</strain>
    </source>
</reference>
<dbReference type="InterPro" id="IPR017317">
    <property type="entry name" value="Pept_S8_subtilisin_bacteroid-2"/>
</dbReference>
<feature type="active site" description="Charge relay system" evidence="6">
    <location>
        <position position="178"/>
    </location>
</feature>
<evidence type="ECO:0000256" key="3">
    <source>
        <dbReference type="ARBA" id="ARBA00022729"/>
    </source>
</evidence>
<dbReference type="InterPro" id="IPR000209">
    <property type="entry name" value="Peptidase_S8/S53_dom"/>
</dbReference>
<keyword evidence="5 6" id="KW-0720">Serine protease</keyword>
<dbReference type="Pfam" id="PF18962">
    <property type="entry name" value="Por_Secre_tail"/>
    <property type="match status" value="1"/>
</dbReference>
<dbReference type="AlphaFoldDB" id="A0A7W7IZH5"/>
<keyword evidence="4 6" id="KW-0378">Hydrolase</keyword>
<feature type="active site" description="Charge relay system" evidence="6">
    <location>
        <position position="218"/>
    </location>
</feature>
<comment type="caution">
    <text evidence="9">The sequence shown here is derived from an EMBL/GenBank/DDBJ whole genome shotgun (WGS) entry which is preliminary data.</text>
</comment>
<dbReference type="SUPFAM" id="SSF52743">
    <property type="entry name" value="Subtilisin-like"/>
    <property type="match status" value="1"/>
</dbReference>
<evidence type="ECO:0000313" key="10">
    <source>
        <dbReference type="Proteomes" id="UP000561681"/>
    </source>
</evidence>
<gene>
    <name evidence="9" type="ORF">HNP37_003233</name>
</gene>
<keyword evidence="3" id="KW-0732">Signal</keyword>
<feature type="active site" description="Charge relay system" evidence="6">
    <location>
        <position position="399"/>
    </location>
</feature>
<keyword evidence="2 6" id="KW-0645">Protease</keyword>
<dbReference type="NCBIfam" id="TIGR04183">
    <property type="entry name" value="Por_Secre_tail"/>
    <property type="match status" value="1"/>
</dbReference>
<evidence type="ECO:0000256" key="4">
    <source>
        <dbReference type="ARBA" id="ARBA00022801"/>
    </source>
</evidence>
<proteinExistence type="inferred from homology"/>
<evidence type="ECO:0000256" key="2">
    <source>
        <dbReference type="ARBA" id="ARBA00022670"/>
    </source>
</evidence>
<dbReference type="CDD" id="cd07493">
    <property type="entry name" value="Peptidases_S8_9"/>
    <property type="match status" value="1"/>
</dbReference>
<dbReference type="PROSITE" id="PS00138">
    <property type="entry name" value="SUBTILASE_SER"/>
    <property type="match status" value="1"/>
</dbReference>
<sequence>MKYNFTFLLILLSFTVFGQEEAWVYFNAKPNAQAFFANPLTELSQKALDRRTNQNIALDITDAPLETSYVDQIKASTGISVMAQSKWLNALHIRGTQANVNALKTFSFVQKVEFADKTLNATTGKKVSETTTNKTKNKLETAIDYAYGNSANQIQMLNGQVLHQQNYTGEGKIIAVFDAGFPGVNTAQPFENLRNNNKILGGYDYTERNANFYTGGTHGTLVLSTMGGYKENALIGTAPNASYYLFITEIEKDNIENPLEESLWVEAAEKADALGVDIITTSLGYFGDRNESRYNHTYSDMNGITTFISRGAEIAFSKGILVLASAGNEGNQVEKHIGSPADAVSVLAIGSVTATKTRSSFSSIGPSYDGRIKPDIMAQGTAAVVSDINGNIGTANGTSFSCPIMAGMCASLWQAFPTKTNKEIRQMILASADRFTTPDNNYGYGIPNFGSTLSVDNFISETAFSVYPNPVKNTVTFSFLNENNTASVKIYSVLGQKLMEERINSSNPVLSLQSLQSGLYFYTFDTENLHKTGKIIKQ</sequence>
<organism evidence="9 10">
    <name type="scientific">Flavobacterium nitrogenifigens</name>
    <dbReference type="NCBI Taxonomy" id="1617283"/>
    <lineage>
        <taxon>Bacteria</taxon>
        <taxon>Pseudomonadati</taxon>
        <taxon>Bacteroidota</taxon>
        <taxon>Flavobacteriia</taxon>
        <taxon>Flavobacteriales</taxon>
        <taxon>Flavobacteriaceae</taxon>
        <taxon>Flavobacterium</taxon>
    </lineage>
</organism>
<evidence type="ECO:0008006" key="11">
    <source>
        <dbReference type="Google" id="ProtNLM"/>
    </source>
</evidence>
<evidence type="ECO:0000259" key="7">
    <source>
        <dbReference type="Pfam" id="PF00082"/>
    </source>
</evidence>
<evidence type="ECO:0000313" key="9">
    <source>
        <dbReference type="EMBL" id="MBB4803158.1"/>
    </source>
</evidence>
<dbReference type="InterPro" id="IPR036852">
    <property type="entry name" value="Peptidase_S8/S53_dom_sf"/>
</dbReference>
<dbReference type="PIRSF" id="PIRSF037903">
    <property type="entry name" value="Subtilisin_rel_GFO_2223"/>
    <property type="match status" value="1"/>
</dbReference>
<dbReference type="GO" id="GO:0004252">
    <property type="term" value="F:serine-type endopeptidase activity"/>
    <property type="evidence" value="ECO:0007669"/>
    <property type="project" value="UniProtKB-UniRule"/>
</dbReference>
<dbReference type="PRINTS" id="PR00723">
    <property type="entry name" value="SUBTILISIN"/>
</dbReference>
<dbReference type="Pfam" id="PF00082">
    <property type="entry name" value="Peptidase_S8"/>
    <property type="match status" value="1"/>
</dbReference>
<dbReference type="RefSeq" id="WP_184164206.1">
    <property type="nucleotide sequence ID" value="NZ_JACHLD010000005.1"/>
</dbReference>
<keyword evidence="10" id="KW-1185">Reference proteome</keyword>
<comment type="similarity">
    <text evidence="1 6">Belongs to the peptidase S8 family.</text>
</comment>
<evidence type="ECO:0000256" key="6">
    <source>
        <dbReference type="PROSITE-ProRule" id="PRU01240"/>
    </source>
</evidence>
<dbReference type="Gene3D" id="3.40.50.200">
    <property type="entry name" value="Peptidase S8/S53 domain"/>
    <property type="match status" value="1"/>
</dbReference>
<evidence type="ECO:0000256" key="1">
    <source>
        <dbReference type="ARBA" id="ARBA00011073"/>
    </source>
</evidence>
<dbReference type="PROSITE" id="PS51892">
    <property type="entry name" value="SUBTILASE"/>
    <property type="match status" value="1"/>
</dbReference>
<dbReference type="InterPro" id="IPR026444">
    <property type="entry name" value="Secre_tail"/>
</dbReference>
<dbReference type="InterPro" id="IPR015500">
    <property type="entry name" value="Peptidase_S8_subtilisin-rel"/>
</dbReference>
<evidence type="ECO:0000256" key="5">
    <source>
        <dbReference type="ARBA" id="ARBA00022825"/>
    </source>
</evidence>
<dbReference type="InterPro" id="IPR023828">
    <property type="entry name" value="Peptidase_S8_Ser-AS"/>
</dbReference>
<dbReference type="PANTHER" id="PTHR43806">
    <property type="entry name" value="PEPTIDASE S8"/>
    <property type="match status" value="1"/>
</dbReference>
<dbReference type="Proteomes" id="UP000561681">
    <property type="component" value="Unassembled WGS sequence"/>
</dbReference>
<accession>A0A7W7IZH5</accession>
<evidence type="ECO:0000259" key="8">
    <source>
        <dbReference type="Pfam" id="PF18962"/>
    </source>
</evidence>
<name>A0A7W7IZH5_9FLAO</name>
<protein>
    <recommendedName>
        <fullName evidence="11">Por secretion system C-terminal sorting domain-containing protein</fullName>
    </recommendedName>
</protein>
<dbReference type="InterPro" id="IPR050131">
    <property type="entry name" value="Peptidase_S8_subtilisin-like"/>
</dbReference>
<dbReference type="PANTHER" id="PTHR43806:SF67">
    <property type="entry name" value="EGF-LIKE DOMAIN-CONTAINING PROTEIN"/>
    <property type="match status" value="1"/>
</dbReference>